<accession>A0AAE9BIH4</accession>
<reference evidence="1 3" key="1">
    <citation type="submission" date="2016-03" db="EMBL/GenBank/DDBJ databases">
        <authorList>
            <consortium name="Pathogen Informatics"/>
        </authorList>
    </citation>
    <scope>NUCLEOTIDE SEQUENCE [LARGE SCALE GENOMIC DNA]</scope>
    <source>
        <strain evidence="3">e552</strain>
        <strain evidence="1">E552</strain>
    </source>
</reference>
<dbReference type="RefSeq" id="WP_022650432.1">
    <property type="nucleotide sequence ID" value="NZ_CAXOES010000006.1"/>
</dbReference>
<comment type="caution">
    <text evidence="2">The sequence shown here is derived from an EMBL/GenBank/DDBJ whole genome shotgun (WGS) entry which is preliminary data.</text>
</comment>
<evidence type="ECO:0000313" key="2">
    <source>
        <dbReference type="EMBL" id="TYS12386.1"/>
    </source>
</evidence>
<protein>
    <submittedName>
        <fullName evidence="2">Uncharacterized protein</fullName>
    </submittedName>
</protein>
<dbReference type="EMBL" id="FKEV01000028">
    <property type="protein sequence ID" value="SAF29933.1"/>
    <property type="molecule type" value="Genomic_DNA"/>
</dbReference>
<name>A0AAE9BIH4_9ENTR</name>
<evidence type="ECO:0000313" key="4">
    <source>
        <dbReference type="Proteomes" id="UP000322612"/>
    </source>
</evidence>
<evidence type="ECO:0000313" key="1">
    <source>
        <dbReference type="EMBL" id="SAF29933.1"/>
    </source>
</evidence>
<organism evidence="2 4">
    <name type="scientific">Enterobacter hormaechei</name>
    <dbReference type="NCBI Taxonomy" id="158836"/>
    <lineage>
        <taxon>Bacteria</taxon>
        <taxon>Pseudomonadati</taxon>
        <taxon>Pseudomonadota</taxon>
        <taxon>Gammaproteobacteria</taxon>
        <taxon>Enterobacterales</taxon>
        <taxon>Enterobacteriaceae</taxon>
        <taxon>Enterobacter</taxon>
        <taxon>Enterobacter cloacae complex</taxon>
    </lineage>
</organism>
<dbReference type="Proteomes" id="UP000077295">
    <property type="component" value="Unassembled WGS sequence"/>
</dbReference>
<reference evidence="2 4" key="2">
    <citation type="submission" date="2019-08" db="EMBL/GenBank/DDBJ databases">
        <title>Whole genome sequence analysis of bacterial isolates in patients.</title>
        <authorList>
            <person name="Jeong K.C."/>
        </authorList>
    </citation>
    <scope>NUCLEOTIDE SEQUENCE [LARGE SCALE GENOMIC DNA]</scope>
    <source>
        <strain evidence="2 4">KCJ3K342</strain>
    </source>
</reference>
<gene>
    <name evidence="2" type="ORF">FZC81_14875</name>
    <name evidence="1" type="ORF">SAMEA2273187_04721</name>
</gene>
<evidence type="ECO:0000313" key="3">
    <source>
        <dbReference type="Proteomes" id="UP000077295"/>
    </source>
</evidence>
<dbReference type="EMBL" id="VTDZ01000063">
    <property type="protein sequence ID" value="TYS12386.1"/>
    <property type="molecule type" value="Genomic_DNA"/>
</dbReference>
<dbReference type="Proteomes" id="UP000322612">
    <property type="component" value="Unassembled WGS sequence"/>
</dbReference>
<sequence>MTVHFHGGPIWGDKDSPTDMLIKALYRDGGAFISFARPEQMKKVAMFPCDIRLDNGAFSAWDKSKKKKIAVDWGRRSEKFYDFVGKWFSRIEWFLIPDVIEGSEEENDEQLELVPHWLASKAVPVWHSDESIERLVRLSDRYEWVAIGCCGPHRHIRSKWWEHRMNEVFTELYINRNSEVKLHGLRMLDVRVLGMYPFASADSTNVAINVPKTEKRFPEITDKLARTAVLRAAIENVHPPSIPEWVERKAKEPAQAGFLFEFTDAA</sequence>
<dbReference type="AlphaFoldDB" id="A0AAE9BIH4"/>
<proteinExistence type="predicted"/>